<keyword evidence="3" id="KW-0732">Signal</keyword>
<feature type="chain" id="PRO_5046294594" evidence="3">
    <location>
        <begin position="20"/>
        <end position="1229"/>
    </location>
</feature>
<reference evidence="5 6" key="1">
    <citation type="submission" date="2021-04" db="EMBL/GenBank/DDBJ databases">
        <authorList>
            <person name="Bliznina A."/>
        </authorList>
    </citation>
    <scope>NUCLEOTIDE SEQUENCE [LARGE SCALE GENOMIC DNA]</scope>
</reference>
<gene>
    <name evidence="5" type="ORF">OKIOD_LOCUS11419</name>
</gene>
<evidence type="ECO:0000256" key="2">
    <source>
        <dbReference type="SAM" id="Phobius"/>
    </source>
</evidence>
<sequence length="1229" mass="141216">MVLWQTTCRVLIFFHCVFAFRPDILVEKGNYSNFHVVIDEDVKVDTSFYNSLKQFTQQFATALYESTDRQIRLTEIFLEYPKQNPPTEFLDPKVTQLPDRYLVPIRIVDSEREICEAKKPTPCEIPGDQIIISEKFIRNYKITELKTEDGAKNYHQWRMIKILQEWAKFKWGVFDERPIYNKTSYFDRFYEEKNTQCTESNPTIMYSSNEVYFPSRKKNTVSFCTDEDHVSIAPTSQNMFCDRKSTWQILKNQPDFAQKLDDDQLKKLTIQPVIRASRKIVIVFNAMPLNGDSGEIFAQILSFIRVLIFIAKNDDFRIGLIAMRGDGLKSWPSGRYTDLQKIDERKMQEIHEWLPLEVAPYSSKSDILLENATNDAIDQITSSFDDTIRNEDTRGEVIILDHAEPGVRFSSVMSAIEPMVVNGLIQIHRVVFGSGKRLGDDWYTNMVQLSGGKELVLPTKRSIKENKISALEFAVDLANDKSRSAMNIPFISNEGQKYKFSLSTPRSVYLVVGFSLKDSDGFVRSMPREELMNAFTIMRERLITQIIIRNDVGWERMLLHEPSEIFAGYVTKEFQLEIGDYEVDVSKSALYLENNFIERLLVDCKIIAKSSSSDPVVKLITHRLSDNRVFMTASFANIQPLKVVAEIFSNQVNASYLYREEIQLLDDGKISDLYKNDTWFTATAEPFPCPNVIQRPSRYGLEIKCTTGLIIKLTAESENEKIEKHSTLSLQDVKPDCKGFVIERQCLQFTKQRMKFAYPGAKCGYGRYLTYNEAFRLPSTAFGANGNRIWLEKEGSQCFILSSNEPRKADCDEIADGFYCVTPLSSSFALGHVRGVRVQENEDEYQVSWEHSEDATTRMSYKILHVEIKKTNDEMICPPHAPLNILFDLEEIDYNHVIDIKTHLLLFREKYFNAQERNNILRVRQRSLLADDEPNDLQFHFHIDSIPKKDIYRRNFLVQLKLGEKSTKYTEEEVFSRKGIQFSGSTEITLNVSFEQRSKNNFVVKNFEENHKGLIHFICSLVNTSTWHIAIQAEDHNNNVSPYSLGHFIEMDLLKVEIPSEEQLTHLDVKPGRGGFKQIVAVLVNFTTTTVGIAIIGSLSGLLFLIGCIKCIRFCCCTAPKNKKPGKQSEMSKDSEESASGSDRRSHKFVASKREVSAKARKAHSKKNKFVEKMETLTETVRNNSTISKFRAAAQRNINHNAIKRLISAKAEARNKFKGAFSNVRINNL</sequence>
<keyword evidence="6" id="KW-1185">Reference proteome</keyword>
<dbReference type="InterPro" id="IPR013642">
    <property type="entry name" value="CLCA_N"/>
</dbReference>
<evidence type="ECO:0000259" key="4">
    <source>
        <dbReference type="Pfam" id="PF08434"/>
    </source>
</evidence>
<dbReference type="Proteomes" id="UP001158576">
    <property type="component" value="Chromosome 1"/>
</dbReference>
<feature type="transmembrane region" description="Helical" evidence="2">
    <location>
        <begin position="1079"/>
        <end position="1105"/>
    </location>
</feature>
<dbReference type="EMBL" id="OU015566">
    <property type="protein sequence ID" value="CAG5106039.1"/>
    <property type="molecule type" value="Genomic_DNA"/>
</dbReference>
<accession>A0ABN7SVN1</accession>
<proteinExistence type="predicted"/>
<feature type="signal peptide" evidence="3">
    <location>
        <begin position="1"/>
        <end position="19"/>
    </location>
</feature>
<feature type="region of interest" description="Disordered" evidence="1">
    <location>
        <begin position="1122"/>
        <end position="1165"/>
    </location>
</feature>
<keyword evidence="2" id="KW-0812">Transmembrane</keyword>
<feature type="domain" description="Calcium-activated chloride channel N-terminal" evidence="4">
    <location>
        <begin position="27"/>
        <end position="199"/>
    </location>
</feature>
<evidence type="ECO:0000313" key="5">
    <source>
        <dbReference type="EMBL" id="CAG5106039.1"/>
    </source>
</evidence>
<name>A0ABN7SVN1_OIKDI</name>
<evidence type="ECO:0000256" key="3">
    <source>
        <dbReference type="SAM" id="SignalP"/>
    </source>
</evidence>
<keyword evidence="2" id="KW-0472">Membrane</keyword>
<evidence type="ECO:0000313" key="6">
    <source>
        <dbReference type="Proteomes" id="UP001158576"/>
    </source>
</evidence>
<evidence type="ECO:0000256" key="1">
    <source>
        <dbReference type="SAM" id="MobiDB-lite"/>
    </source>
</evidence>
<organism evidence="5 6">
    <name type="scientific">Oikopleura dioica</name>
    <name type="common">Tunicate</name>
    <dbReference type="NCBI Taxonomy" id="34765"/>
    <lineage>
        <taxon>Eukaryota</taxon>
        <taxon>Metazoa</taxon>
        <taxon>Chordata</taxon>
        <taxon>Tunicata</taxon>
        <taxon>Appendicularia</taxon>
        <taxon>Copelata</taxon>
        <taxon>Oikopleuridae</taxon>
        <taxon>Oikopleura</taxon>
    </lineage>
</organism>
<dbReference type="Pfam" id="PF08434">
    <property type="entry name" value="CLCA"/>
    <property type="match status" value="2"/>
</dbReference>
<keyword evidence="2" id="KW-1133">Transmembrane helix</keyword>
<feature type="domain" description="Calcium-activated chloride channel N-terminal" evidence="4">
    <location>
        <begin position="215"/>
        <end position="258"/>
    </location>
</feature>
<protein>
    <submittedName>
        <fullName evidence="5">Oidioi.mRNA.OKI2018_I69.chr1.g2654.t1.cds</fullName>
    </submittedName>
</protein>